<dbReference type="AlphaFoldDB" id="A0A8X7VRM4"/>
<protein>
    <submittedName>
        <fullName evidence="1">Uncharacterized protein</fullName>
    </submittedName>
</protein>
<dbReference type="OrthoDB" id="120967at2759"/>
<proteinExistence type="predicted"/>
<dbReference type="EMBL" id="JAAMPC010000004">
    <property type="protein sequence ID" value="KAG2315660.1"/>
    <property type="molecule type" value="Genomic_DNA"/>
</dbReference>
<comment type="caution">
    <text evidence="1">The sequence shown here is derived from an EMBL/GenBank/DDBJ whole genome shotgun (WGS) entry which is preliminary data.</text>
</comment>
<reference evidence="1 2" key="1">
    <citation type="submission" date="2020-02" db="EMBL/GenBank/DDBJ databases">
        <authorList>
            <person name="Ma Q."/>
            <person name="Huang Y."/>
            <person name="Song X."/>
            <person name="Pei D."/>
        </authorList>
    </citation>
    <scope>NUCLEOTIDE SEQUENCE [LARGE SCALE GENOMIC DNA]</scope>
    <source>
        <strain evidence="1">Sxm20200214</strain>
        <tissue evidence="1">Leaf</tissue>
    </source>
</reference>
<organism evidence="1 2">
    <name type="scientific">Brassica carinata</name>
    <name type="common">Ethiopian mustard</name>
    <name type="synonym">Abyssinian cabbage</name>
    <dbReference type="NCBI Taxonomy" id="52824"/>
    <lineage>
        <taxon>Eukaryota</taxon>
        <taxon>Viridiplantae</taxon>
        <taxon>Streptophyta</taxon>
        <taxon>Embryophyta</taxon>
        <taxon>Tracheophyta</taxon>
        <taxon>Spermatophyta</taxon>
        <taxon>Magnoliopsida</taxon>
        <taxon>eudicotyledons</taxon>
        <taxon>Gunneridae</taxon>
        <taxon>Pentapetalae</taxon>
        <taxon>rosids</taxon>
        <taxon>malvids</taxon>
        <taxon>Brassicales</taxon>
        <taxon>Brassicaceae</taxon>
        <taxon>Brassiceae</taxon>
        <taxon>Brassica</taxon>
    </lineage>
</organism>
<evidence type="ECO:0000313" key="1">
    <source>
        <dbReference type="EMBL" id="KAG2315660.1"/>
    </source>
</evidence>
<keyword evidence="2" id="KW-1185">Reference proteome</keyword>
<sequence length="107" mass="12290">MAVLAFCGLRILLNQNDFRRKVMPAPRQSHLYYPGRKQLSLNDARLSTTPPPPSWKNKINSPVVEAAINDFVDKILDVFVKKLLYSSITPDKEFLVSRHQFYVSSIK</sequence>
<name>A0A8X7VRM4_BRACI</name>
<gene>
    <name evidence="1" type="ORF">Bca52824_018782</name>
</gene>
<dbReference type="Proteomes" id="UP000886595">
    <property type="component" value="Unassembled WGS sequence"/>
</dbReference>
<accession>A0A8X7VRM4</accession>
<evidence type="ECO:0000313" key="2">
    <source>
        <dbReference type="Proteomes" id="UP000886595"/>
    </source>
</evidence>